<dbReference type="NCBIfam" id="TIGR02063">
    <property type="entry name" value="RNase_R"/>
    <property type="match status" value="1"/>
</dbReference>
<dbReference type="eggNOG" id="COG0557">
    <property type="taxonomic scope" value="Bacteria"/>
</dbReference>
<evidence type="ECO:0000256" key="8">
    <source>
        <dbReference type="HAMAP-Rule" id="MF_01895"/>
    </source>
</evidence>
<evidence type="ECO:0000256" key="1">
    <source>
        <dbReference type="ARBA" id="ARBA00001849"/>
    </source>
</evidence>
<dbReference type="GO" id="GO:0006402">
    <property type="term" value="P:mRNA catabolic process"/>
    <property type="evidence" value="ECO:0007669"/>
    <property type="project" value="TreeGrafter"/>
</dbReference>
<dbReference type="GO" id="GO:0008859">
    <property type="term" value="F:exoribonuclease II activity"/>
    <property type="evidence" value="ECO:0007669"/>
    <property type="project" value="UniProtKB-UniRule"/>
</dbReference>
<dbReference type="InterPro" id="IPR001900">
    <property type="entry name" value="RNase_II/R"/>
</dbReference>
<gene>
    <name evidence="8 11" type="primary">rnr</name>
    <name evidence="11" type="ORF">FUSPEROL_01765</name>
</gene>
<dbReference type="NCBIfam" id="TIGR00358">
    <property type="entry name" value="3_prime_RNase"/>
    <property type="match status" value="1"/>
</dbReference>
<dbReference type="SMART" id="SM00955">
    <property type="entry name" value="RNB"/>
    <property type="match status" value="1"/>
</dbReference>
<evidence type="ECO:0000313" key="11">
    <source>
        <dbReference type="EMBL" id="EFE86371.1"/>
    </source>
</evidence>
<comment type="caution">
    <text evidence="11">The sequence shown here is derived from an EMBL/GenBank/DDBJ whole genome shotgun (WGS) entry which is preliminary data.</text>
</comment>
<comment type="subcellular location">
    <subcellularLocation>
        <location evidence="2 8">Cytoplasm</location>
    </subcellularLocation>
</comment>
<dbReference type="Pfam" id="PF17876">
    <property type="entry name" value="CSD2"/>
    <property type="match status" value="1"/>
</dbReference>
<evidence type="ECO:0000256" key="5">
    <source>
        <dbReference type="ARBA" id="ARBA00022801"/>
    </source>
</evidence>
<evidence type="ECO:0000256" key="2">
    <source>
        <dbReference type="ARBA" id="ARBA00004496"/>
    </source>
</evidence>
<dbReference type="InterPro" id="IPR013223">
    <property type="entry name" value="RNase_B_OB_dom"/>
</dbReference>
<keyword evidence="5 8" id="KW-0378">Hydrolase</keyword>
<evidence type="ECO:0000256" key="4">
    <source>
        <dbReference type="ARBA" id="ARBA00022722"/>
    </source>
</evidence>
<evidence type="ECO:0000259" key="9">
    <source>
        <dbReference type="SMART" id="SM00357"/>
    </source>
</evidence>
<reference evidence="11 12" key="1">
    <citation type="submission" date="2010-02" db="EMBL/GenBank/DDBJ databases">
        <authorList>
            <person name="Weinstock G."/>
            <person name="Sodergren E."/>
            <person name="Clifton S."/>
            <person name="Fulton L."/>
            <person name="Fulton B."/>
            <person name="Courtney L."/>
            <person name="Fronick C."/>
            <person name="Harrison M."/>
            <person name="Strong C."/>
            <person name="Farmer C."/>
            <person name="Delahaunty K."/>
            <person name="Markovic C."/>
            <person name="Hall O."/>
            <person name="Minx P."/>
            <person name="Tomlinson C."/>
            <person name="Mitreva M."/>
            <person name="Nelson J."/>
            <person name="Hou S."/>
            <person name="Wollam A."/>
            <person name="Pepin K.H."/>
            <person name="Johnson M."/>
            <person name="Bhonagiri V."/>
            <person name="Zhang X."/>
            <person name="Suruliraj S."/>
            <person name="Warren W."/>
            <person name="Chinwalla A."/>
            <person name="Mardis E.R."/>
            <person name="Wilson R.K."/>
        </authorList>
    </citation>
    <scope>NUCLEOTIDE SEQUENCE [LARGE SCALE GENOMIC DNA]</scope>
    <source>
        <strain evidence="11 12">ATCC 33693</strain>
    </source>
</reference>
<dbReference type="PANTHER" id="PTHR23355:SF9">
    <property type="entry name" value="DIS3-LIKE EXONUCLEASE 2"/>
    <property type="match status" value="1"/>
</dbReference>
<evidence type="ECO:0000256" key="7">
    <source>
        <dbReference type="ARBA" id="ARBA00022884"/>
    </source>
</evidence>
<dbReference type="AlphaFoldDB" id="D4CWF6"/>
<dbReference type="Gene3D" id="2.40.50.140">
    <property type="entry name" value="Nucleic acid-binding proteins"/>
    <property type="match status" value="2"/>
</dbReference>
<dbReference type="InterPro" id="IPR011805">
    <property type="entry name" value="RNase_R"/>
</dbReference>
<accession>D4CWF6</accession>
<sequence>MIIKGGFMNLEKDLEKIKKILKTVKYLSFDQITSLLEWSPKKRKDNKAIILSWVDAGELLLDKKNRITAIEDSSLYAKGVFRIIKNKFGFVDSEDSEDKNGIYIARENFNSALDGDRVLVKITNDGNDNKGKPGVEGEIIKIIERRKNTVVGILEKNKNFSFVLPTSAFGSDIYIPNSQVGNADHRDIVVAEITFWGDDNRKPEGKIIKILGSSTNSKNMIEALIYREGLSDHFSDEAMHEVREVIKKKIDYTDRKDLTELPIITIDGADAKDLDDAVYVEKLKNGNYRLIVAIADVSYYVKKDSTLDLEARNRGNSVYLVDRVLPMFPKEISNGICSLNEREEKATFACEMEIDIKGDVVNYEVYKSVIKSVHRMTYKDVNAILDGNEKLIDKYSDIHEMLKEMLELSKILRNKKYTRGSIDFELPELKVVLDEENNKVEEVLLRERGEGEKIIEDFMIAANETVAERIYWLELASIYRTHEKPDREKVFKLNEMLAKFGYKIPNFDNLHPKQFQEIIERSKNKETSMLVHKTILTSLKQARYTVDDIGHFGLASSHYTHFTSPIRRYADLMVHRVLFSSINNSVKQLRLADLDEIAHHISKTERVAMKAEDESVRIKLVEYMKKDVGKELELMVTGFASRKVFFETSEHIECSWDVTTSNNFYDFDEENYCMVDRHHGTVFSLGDKVNALVEKADLLTLEIAVVPLKDKY</sequence>
<dbReference type="Pfam" id="PF00773">
    <property type="entry name" value="RNB"/>
    <property type="match status" value="1"/>
</dbReference>
<comment type="similarity">
    <text evidence="8">Belongs to the RNR ribonuclease family. RNase R subfamily.</text>
</comment>
<dbReference type="EMBL" id="ACJY01000089">
    <property type="protein sequence ID" value="EFE86371.1"/>
    <property type="molecule type" value="Genomic_DNA"/>
</dbReference>
<dbReference type="InterPro" id="IPR040476">
    <property type="entry name" value="CSD2"/>
</dbReference>
<keyword evidence="6 8" id="KW-0269">Exonuclease</keyword>
<feature type="domain" description="Cold-shock" evidence="9">
    <location>
        <begin position="78"/>
        <end position="143"/>
    </location>
</feature>
<dbReference type="EC" id="3.1.13.1" evidence="8"/>
<dbReference type="Proteomes" id="UP000003748">
    <property type="component" value="Unassembled WGS sequence"/>
</dbReference>
<dbReference type="PANTHER" id="PTHR23355">
    <property type="entry name" value="RIBONUCLEASE"/>
    <property type="match status" value="1"/>
</dbReference>
<protein>
    <recommendedName>
        <fullName evidence="8">Ribonuclease R</fullName>
        <shortName evidence="8">RNase R</shortName>
        <ecNumber evidence="8">3.1.13.1</ecNumber>
    </recommendedName>
</protein>
<dbReference type="GO" id="GO:0005829">
    <property type="term" value="C:cytosol"/>
    <property type="evidence" value="ECO:0007669"/>
    <property type="project" value="TreeGrafter"/>
</dbReference>
<proteinExistence type="inferred from homology"/>
<dbReference type="InterPro" id="IPR012340">
    <property type="entry name" value="NA-bd_OB-fold"/>
</dbReference>
<keyword evidence="4 8" id="KW-0540">Nuclease</keyword>
<dbReference type="STRING" id="546275.FUSPEROL_01765"/>
<comment type="catalytic activity">
    <reaction evidence="1 8">
        <text>Exonucleolytic cleavage in the 3'- to 5'-direction to yield nucleoside 5'-phosphates.</text>
        <dbReference type="EC" id="3.1.13.1"/>
    </reaction>
</comment>
<comment type="function">
    <text evidence="8">3'-5' exoribonuclease that releases 5'-nucleoside monophosphates and is involved in maturation of structured RNAs.</text>
</comment>
<name>D4CWF6_9FUSO</name>
<dbReference type="HAMAP" id="MF_01895">
    <property type="entry name" value="RNase_R"/>
    <property type="match status" value="1"/>
</dbReference>
<dbReference type="InterPro" id="IPR022966">
    <property type="entry name" value="RNase_II/R_CS"/>
</dbReference>
<dbReference type="PROSITE" id="PS01175">
    <property type="entry name" value="RIBONUCLEASE_II"/>
    <property type="match status" value="1"/>
</dbReference>
<keyword evidence="3 8" id="KW-0963">Cytoplasm</keyword>
<dbReference type="SMART" id="SM00357">
    <property type="entry name" value="CSP"/>
    <property type="match status" value="2"/>
</dbReference>
<keyword evidence="7 8" id="KW-0694">RNA-binding</keyword>
<dbReference type="InterPro" id="IPR004476">
    <property type="entry name" value="RNase_II/RNase_R"/>
</dbReference>
<organism evidence="11 12">
    <name type="scientific">Fusobacterium periodonticum ATCC 33693</name>
    <dbReference type="NCBI Taxonomy" id="546275"/>
    <lineage>
        <taxon>Bacteria</taxon>
        <taxon>Fusobacteriati</taxon>
        <taxon>Fusobacteriota</taxon>
        <taxon>Fusobacteriia</taxon>
        <taxon>Fusobacteriales</taxon>
        <taxon>Fusobacteriaceae</taxon>
        <taxon>Fusobacterium</taxon>
    </lineage>
</organism>
<dbReference type="HOGENOM" id="CLU_002333_7_0_0"/>
<evidence type="ECO:0000256" key="3">
    <source>
        <dbReference type="ARBA" id="ARBA00022490"/>
    </source>
</evidence>
<dbReference type="SUPFAM" id="SSF50249">
    <property type="entry name" value="Nucleic acid-binding proteins"/>
    <property type="match status" value="3"/>
</dbReference>
<feature type="domain" description="RNB" evidence="10">
    <location>
        <begin position="255"/>
        <end position="584"/>
    </location>
</feature>
<dbReference type="Pfam" id="PF08206">
    <property type="entry name" value="OB_RNB"/>
    <property type="match status" value="1"/>
</dbReference>
<evidence type="ECO:0000259" key="10">
    <source>
        <dbReference type="SMART" id="SM00955"/>
    </source>
</evidence>
<feature type="domain" description="Cold-shock" evidence="9">
    <location>
        <begin position="148"/>
        <end position="211"/>
    </location>
</feature>
<dbReference type="InterPro" id="IPR050180">
    <property type="entry name" value="RNR_Ribonuclease"/>
</dbReference>
<dbReference type="GO" id="GO:0003723">
    <property type="term" value="F:RNA binding"/>
    <property type="evidence" value="ECO:0007669"/>
    <property type="project" value="UniProtKB-UniRule"/>
</dbReference>
<dbReference type="InterPro" id="IPR011129">
    <property type="entry name" value="CSD"/>
</dbReference>
<evidence type="ECO:0000256" key="6">
    <source>
        <dbReference type="ARBA" id="ARBA00022839"/>
    </source>
</evidence>
<evidence type="ECO:0000313" key="12">
    <source>
        <dbReference type="Proteomes" id="UP000003748"/>
    </source>
</evidence>